<dbReference type="InterPro" id="IPR001841">
    <property type="entry name" value="Znf_RING"/>
</dbReference>
<dbReference type="InterPro" id="IPR017907">
    <property type="entry name" value="Znf_RING_CS"/>
</dbReference>
<sequence length="1235" mass="137045">MFPETECGICYRTYNLGRRCPRQLCCKHTFCESCLVTLGRSVGSPEPRILCPLCRHSTPLSEATIKENLPVDEDIFERLVSAGSVDECADDDEDAEEPEDGVIQPKDDVLSPPTSRKGHLMKCFSRLCKKITGGAQRNFMTDEDLRDLAMMSCYTILALVGLTLSVVGCLPDMSIGDIMDDSKIKTPALENFRSVHHIQNQMTNTLHMNAKQFNRKYQLPWINSALYNLRNDGNPKNPGFSPTDTRASANVTYKVQSKVNSRNNPVELSSVTFNDGTDAKRSYALQTVQQERNPSDFKGSQMSSSDINLSLGQVSGMHAANVYRSGSFGYQHTSKSKSEMRPDSSQPLGLNEPYLRENIPINYMSRSSTVNHMRHKSDGNMLFNNFLQNNGRNQNMLKRVVPANTSPSVVKTNQQERKPLPQAFSSGTGVTSRISYENMRDVALSKVFKPPTIPTPISPAFKSSNSNRGHSILPLKKSLMFSSQQDHAELSNSERPASPKANPRSSFDYGNTKSATSSYTFKDIQLTSTQNGYQNQKEGSQNVAPVHNENKYDILATSISAIRPSVTNARSYFLSDENSGTQMFALLNRPKQNTDLTPRMQFAKNTKLISERNTNINLPNSTNHSLMKPSQHTIRNRTALNSFGQSTVQLSVKHYPAPSLVPSNAMKTVHSSKPSVSGTQGTSKNSDTSSSQNRPYYLTSKKPYAFKGFSFFPTLQTSLQKTEMHSIPNSSPNVQYAAARPRTALSALAQKPFIQERNEKTLLQYKDIETSQDKQPYRDQTDSFDNGPQRGTVFSTEGASNHMSVVRGQAVVMKTSLSGTNATNNGAVDVVKSKTSQRWTSNRLISAQHTESDQYELPNPRSLKGKFVGSNSYEAFIKSINPTSELILPIHKASLFNKVTEYSQINNAVIQPLRRYSLKEHKRLLNPTSKEINDRTTAGIAQSNVTENYSPIKLRQTSSVVIGRQVEMAPEGKRTEENSNQQNIYAIPNSQFAIYRSADVNTSAKHTFQSPIHRSAMKPFGKANILQANAVSNWRNETSLNSETDIDLNAVGVSQASRPTSSFVVAKYINTSDKAKSNLIMSSTKTVLNNYKPVRFSDVAGSASFTNVKPRSADTTAKENLTSDQNSSNSTPVMEESFKRGILNSSFMISGLQNEIDESAVDSSVPELMPTPAIDFTTESQMTFTEEYTQPQPTVYSFQSQLDPGDHTPTEEGIYQFYEVTLIPNNTLLIKMTSG</sequence>
<comment type="subunit">
    <text evidence="1">Interacts with ATP6V0C.</text>
</comment>
<dbReference type="SMART" id="SM00184">
    <property type="entry name" value="RING"/>
    <property type="match status" value="1"/>
</dbReference>
<dbReference type="Gene3D" id="3.30.40.10">
    <property type="entry name" value="Zinc/RING finger domain, C3HC4 (zinc finger)"/>
    <property type="match status" value="1"/>
</dbReference>
<evidence type="ECO:0000313" key="12">
    <source>
        <dbReference type="Proteomes" id="UP001558613"/>
    </source>
</evidence>
<evidence type="ECO:0000256" key="9">
    <source>
        <dbReference type="SAM" id="MobiDB-lite"/>
    </source>
</evidence>
<keyword evidence="12" id="KW-1185">Reference proteome</keyword>
<feature type="region of interest" description="Disordered" evidence="9">
    <location>
        <begin position="87"/>
        <end position="117"/>
    </location>
</feature>
<feature type="region of interest" description="Disordered" evidence="9">
    <location>
        <begin position="661"/>
        <end position="696"/>
    </location>
</feature>
<gene>
    <name evidence="11" type="ORF">QQF64_030719</name>
</gene>
<dbReference type="InterPro" id="IPR042285">
    <property type="entry name" value="RNF182"/>
</dbReference>
<keyword evidence="3" id="KW-0479">Metal-binding</keyword>
<dbReference type="SUPFAM" id="SSF57850">
    <property type="entry name" value="RING/U-box"/>
    <property type="match status" value="1"/>
</dbReference>
<feature type="region of interest" description="Disordered" evidence="9">
    <location>
        <begin position="409"/>
        <end position="429"/>
    </location>
</feature>
<dbReference type="EMBL" id="JAYMGO010000007">
    <property type="protein sequence ID" value="KAL1271703.1"/>
    <property type="molecule type" value="Genomic_DNA"/>
</dbReference>
<name>A0ABR3N4F0_9TELE</name>
<dbReference type="Proteomes" id="UP001558613">
    <property type="component" value="Unassembled WGS sequence"/>
</dbReference>
<organism evidence="11 12">
    <name type="scientific">Cirrhinus molitorella</name>
    <name type="common">mud carp</name>
    <dbReference type="NCBI Taxonomy" id="172907"/>
    <lineage>
        <taxon>Eukaryota</taxon>
        <taxon>Metazoa</taxon>
        <taxon>Chordata</taxon>
        <taxon>Craniata</taxon>
        <taxon>Vertebrata</taxon>
        <taxon>Euteleostomi</taxon>
        <taxon>Actinopterygii</taxon>
        <taxon>Neopterygii</taxon>
        <taxon>Teleostei</taxon>
        <taxon>Ostariophysi</taxon>
        <taxon>Cypriniformes</taxon>
        <taxon>Cyprinidae</taxon>
        <taxon>Labeoninae</taxon>
        <taxon>Labeonini</taxon>
        <taxon>Cirrhinus</taxon>
    </lineage>
</organism>
<accession>A0ABR3N4F0</accession>
<dbReference type="PANTHER" id="PTHR46675">
    <property type="entry name" value="E3 UBIQUITIN-PROTEIN LIGASE RNF182"/>
    <property type="match status" value="1"/>
</dbReference>
<dbReference type="PROSITE" id="PS50089">
    <property type="entry name" value="ZF_RING_2"/>
    <property type="match status" value="1"/>
</dbReference>
<feature type="compositionally biased region" description="Polar residues" evidence="9">
    <location>
        <begin position="661"/>
        <end position="694"/>
    </location>
</feature>
<keyword evidence="4 8" id="KW-0863">Zinc-finger</keyword>
<feature type="region of interest" description="Disordered" evidence="9">
    <location>
        <begin position="333"/>
        <end position="352"/>
    </location>
</feature>
<feature type="domain" description="RING-type" evidence="10">
    <location>
        <begin position="7"/>
        <end position="55"/>
    </location>
</feature>
<protein>
    <recommendedName>
        <fullName evidence="2">E3 ubiquitin-protein ligase RNF182</fullName>
    </recommendedName>
    <alternativeName>
        <fullName evidence="7">RING finger protein 182</fullName>
    </alternativeName>
    <alternativeName>
        <fullName evidence="6">RING-type E3 ubiquitin transferase RNF182</fullName>
    </alternativeName>
</protein>
<dbReference type="InterPro" id="IPR013083">
    <property type="entry name" value="Znf_RING/FYVE/PHD"/>
</dbReference>
<evidence type="ECO:0000259" key="10">
    <source>
        <dbReference type="PROSITE" id="PS50089"/>
    </source>
</evidence>
<feature type="region of interest" description="Disordered" evidence="9">
    <location>
        <begin position="1106"/>
        <end position="1135"/>
    </location>
</feature>
<evidence type="ECO:0000313" key="11">
    <source>
        <dbReference type="EMBL" id="KAL1271703.1"/>
    </source>
</evidence>
<evidence type="ECO:0000256" key="7">
    <source>
        <dbReference type="ARBA" id="ARBA00031239"/>
    </source>
</evidence>
<reference evidence="11 12" key="1">
    <citation type="submission" date="2023-09" db="EMBL/GenBank/DDBJ databases">
        <authorList>
            <person name="Wang M."/>
        </authorList>
    </citation>
    <scope>NUCLEOTIDE SEQUENCE [LARGE SCALE GENOMIC DNA]</scope>
    <source>
        <strain evidence="11">GT-2023</strain>
        <tissue evidence="11">Liver</tissue>
    </source>
</reference>
<evidence type="ECO:0000256" key="2">
    <source>
        <dbReference type="ARBA" id="ARBA00014050"/>
    </source>
</evidence>
<comment type="caution">
    <text evidence="11">The sequence shown here is derived from an EMBL/GenBank/DDBJ whole genome shotgun (WGS) entry which is preliminary data.</text>
</comment>
<feature type="region of interest" description="Disordered" evidence="9">
    <location>
        <begin position="483"/>
        <end position="512"/>
    </location>
</feature>
<evidence type="ECO:0000256" key="3">
    <source>
        <dbReference type="ARBA" id="ARBA00022723"/>
    </source>
</evidence>
<feature type="compositionally biased region" description="Polar residues" evidence="9">
    <location>
        <begin position="503"/>
        <end position="512"/>
    </location>
</feature>
<feature type="compositionally biased region" description="Acidic residues" evidence="9">
    <location>
        <begin position="87"/>
        <end position="100"/>
    </location>
</feature>
<proteinExistence type="predicted"/>
<dbReference type="PROSITE" id="PS00518">
    <property type="entry name" value="ZF_RING_1"/>
    <property type="match status" value="1"/>
</dbReference>
<evidence type="ECO:0000256" key="5">
    <source>
        <dbReference type="ARBA" id="ARBA00022833"/>
    </source>
</evidence>
<evidence type="ECO:0000256" key="1">
    <source>
        <dbReference type="ARBA" id="ARBA00011482"/>
    </source>
</evidence>
<feature type="compositionally biased region" description="Polar residues" evidence="9">
    <location>
        <begin position="1106"/>
        <end position="1132"/>
    </location>
</feature>
<evidence type="ECO:0000256" key="8">
    <source>
        <dbReference type="PROSITE-ProRule" id="PRU00175"/>
    </source>
</evidence>
<evidence type="ECO:0000256" key="6">
    <source>
        <dbReference type="ARBA" id="ARBA00030086"/>
    </source>
</evidence>
<evidence type="ECO:0000256" key="4">
    <source>
        <dbReference type="ARBA" id="ARBA00022771"/>
    </source>
</evidence>
<feature type="compositionally biased region" description="Polar residues" evidence="9">
    <location>
        <begin position="483"/>
        <end position="495"/>
    </location>
</feature>
<keyword evidence="5" id="KW-0862">Zinc</keyword>
<dbReference type="PANTHER" id="PTHR46675:SF1">
    <property type="entry name" value="E3 UBIQUITIN-PROTEIN LIGASE RNF182"/>
    <property type="match status" value="1"/>
</dbReference>